<keyword evidence="3" id="KW-1185">Reference proteome</keyword>
<dbReference type="Proteomes" id="UP000035100">
    <property type="component" value="Unassembled WGS sequence"/>
</dbReference>
<reference evidence="2 3" key="1">
    <citation type="submission" date="2013-01" db="EMBL/GenBank/DDBJ databases">
        <authorList>
            <person name="Fiebig A."/>
            <person name="Goeker M."/>
            <person name="Klenk H.-P.P."/>
        </authorList>
    </citation>
    <scope>NUCLEOTIDE SEQUENCE [LARGE SCALE GENOMIC DNA]</scope>
    <source>
        <strain evidence="2 3">DSM 24838</strain>
    </source>
</reference>
<dbReference type="GO" id="GO:0016829">
    <property type="term" value="F:lyase activity"/>
    <property type="evidence" value="ECO:0007669"/>
    <property type="project" value="UniProtKB-KW"/>
</dbReference>
<dbReference type="SUPFAM" id="SSF54593">
    <property type="entry name" value="Glyoxalase/Bleomycin resistance protein/Dihydroxybiphenyl dioxygenase"/>
    <property type="match status" value="2"/>
</dbReference>
<evidence type="ECO:0000259" key="1">
    <source>
        <dbReference type="PROSITE" id="PS51819"/>
    </source>
</evidence>
<dbReference type="AlphaFoldDB" id="A0A0D0Q6V5"/>
<proteinExistence type="predicted"/>
<dbReference type="Gene3D" id="3.10.180.10">
    <property type="entry name" value="2,3-Dihydroxybiphenyl 1,2-Dioxygenase, domain 1"/>
    <property type="match status" value="2"/>
</dbReference>
<evidence type="ECO:0000313" key="2">
    <source>
        <dbReference type="EMBL" id="KIQ68162.1"/>
    </source>
</evidence>
<dbReference type="EMBL" id="AONG01000016">
    <property type="protein sequence ID" value="KIQ68162.1"/>
    <property type="molecule type" value="Genomic_DNA"/>
</dbReference>
<evidence type="ECO:0000313" key="3">
    <source>
        <dbReference type="Proteomes" id="UP000035100"/>
    </source>
</evidence>
<dbReference type="InterPro" id="IPR037523">
    <property type="entry name" value="VOC_core"/>
</dbReference>
<dbReference type="STRING" id="1123501.Wenmar_03172"/>
<name>A0A0D0Q6V5_9RHOB</name>
<protein>
    <submittedName>
        <fullName evidence="2">Lactoylglutathione lyase</fullName>
    </submittedName>
</protein>
<feature type="domain" description="VOC" evidence="1">
    <location>
        <begin position="7"/>
        <end position="118"/>
    </location>
</feature>
<keyword evidence="2" id="KW-0456">Lyase</keyword>
<dbReference type="InterPro" id="IPR004360">
    <property type="entry name" value="Glyas_Fos-R_dOase_dom"/>
</dbReference>
<feature type="domain" description="VOC" evidence="1">
    <location>
        <begin position="131"/>
        <end position="244"/>
    </location>
</feature>
<dbReference type="OrthoDB" id="9803142at2"/>
<dbReference type="RefSeq" id="WP_018302282.1">
    <property type="nucleotide sequence ID" value="NZ_KB902283.1"/>
</dbReference>
<dbReference type="eggNOG" id="COG0346">
    <property type="taxonomic scope" value="Bacteria"/>
</dbReference>
<dbReference type="Pfam" id="PF00903">
    <property type="entry name" value="Glyoxalase"/>
    <property type="match status" value="1"/>
</dbReference>
<organism evidence="2 3">
    <name type="scientific">Wenxinia marina DSM 24838</name>
    <dbReference type="NCBI Taxonomy" id="1123501"/>
    <lineage>
        <taxon>Bacteria</taxon>
        <taxon>Pseudomonadati</taxon>
        <taxon>Pseudomonadota</taxon>
        <taxon>Alphaproteobacteria</taxon>
        <taxon>Rhodobacterales</taxon>
        <taxon>Roseobacteraceae</taxon>
        <taxon>Wenxinia</taxon>
    </lineage>
</organism>
<dbReference type="PROSITE" id="PS51819">
    <property type="entry name" value="VOC"/>
    <property type="match status" value="2"/>
</dbReference>
<gene>
    <name evidence="2" type="ORF">Wenmar_03172</name>
</gene>
<dbReference type="CDD" id="cd08343">
    <property type="entry name" value="ED_TypeI_classII_C"/>
    <property type="match status" value="1"/>
</dbReference>
<sequence>MTNLIARMGYILLAVPDPRASATDLADVLGAGAGGEGADRASLSVSDRAAEIVYLRGETPGVVAVGLEAPDEAAVAEVTSRVRAAGLDILSERPAVDGVTRAVRFATPFGPVLEVHTPVPRTGRPVPGLLRLDHVNLRASDPKGMQDLLADVLGMELSDRTAGYERAWYRAADGFHHTLAVGPGRGIHHYSFQCESAAAIVALADRLGRQGRRLIWGPGRHGPGNNVFSYFADRDGTVCEVCCEMERIDRSAPRQAGVWDMDDPATMNLWGAPMPADYGPMLTEFVPAPS</sequence>
<accession>A0A0D0Q6V5</accession>
<comment type="caution">
    <text evidence="2">The sequence shown here is derived from an EMBL/GenBank/DDBJ whole genome shotgun (WGS) entry which is preliminary data.</text>
</comment>
<dbReference type="InterPro" id="IPR029068">
    <property type="entry name" value="Glyas_Bleomycin-R_OHBP_Dase"/>
</dbReference>